<name>A0A974DAW5_XENLA</name>
<dbReference type="FunFam" id="2.60.40.60:FF:000001">
    <property type="entry name" value="Protocadherin alpha 2"/>
    <property type="match status" value="2"/>
</dbReference>
<feature type="domain" description="Cadherin" evidence="14">
    <location>
        <begin position="458"/>
        <end position="567"/>
    </location>
</feature>
<evidence type="ECO:0000256" key="4">
    <source>
        <dbReference type="ARBA" id="ARBA00022692"/>
    </source>
</evidence>
<comment type="subcellular location">
    <subcellularLocation>
        <location evidence="2">Cell membrane</location>
        <topology evidence="2">Single-pass type I membrane protein</topology>
    </subcellularLocation>
</comment>
<feature type="transmembrane region" description="Helical" evidence="13">
    <location>
        <begin position="1602"/>
        <end position="1623"/>
    </location>
</feature>
<evidence type="ECO:0000256" key="9">
    <source>
        <dbReference type="ARBA" id="ARBA00022989"/>
    </source>
</evidence>
<keyword evidence="3" id="KW-1003">Cell membrane</keyword>
<dbReference type="CDD" id="cd11304">
    <property type="entry name" value="Cadherin_repeat"/>
    <property type="match status" value="12"/>
</dbReference>
<keyword evidence="5" id="KW-0732">Signal</keyword>
<feature type="domain" description="Cadherin" evidence="14">
    <location>
        <begin position="32"/>
        <end position="138"/>
    </location>
</feature>
<dbReference type="OMA" id="APMFQRQ"/>
<sequence length="1640" mass="181844">MVFQKMKFTKTEWTTKWQVVHFLLFSCLCKALTGQLHYSIAEEEKKGYLVGNIAKDLALNIQDLAKRKFRISSVTAEHFFNVNLENGNLYVSDRIDREAVCDVTPICSLSLEAVVESPLNIFNIEIEIKDINDNSPSFLKNIMNFEITELTPPGTRFVMINALDPDIGINSLQTYKINENGYFKLNVKTSSDGRKIPELVLEKPLDREKQSYLEIILTALDGGSPVKTGSAVIKINISDFNDNNPLFSKELYQVNLIESAPVNTLVVHLDATDEDEGINGHITYSLSHITKAAQEKFTIDSKTGEIRTKDDLDFETTKTYEMIVEAQDGGGLFSNAKVVIQIVDANDNAPEIIITSVSNSIPEDSPPGTVIALIKVRDIDSGENGKVYCEIMQPLPFEITSSSSNYFRLLTTSSLDREEIHGYNITIRATDKGYPPLSTTKTFPLLISDVNDNSPAFDQNSYVVYIPENNPSGSSIFQVQASDPDLDGNAKITYSIVNTNTDGIPVYSCVSINSMNGVLFAQCSFDYEQLKEIDIQVEAKDNGSPHLSSSTTVKIYITDLNDNAPKILYPSTGVDNSAMFEIVPLSSNKEDLVTKVIAVDADSGHNAWLSYEFLQGSEPQAFTINQHTGEIRTLRIFAETEIQKHNVIVLVKDNGTPPQSTTIHFSIIVTENFQQDIPQINNQFQKSESLLNLDMYLVVALAVISFLFTLTVMLAVISKYRKSDHPKAFGSVTTGLYSQGAPRFPTNYNNATLTLPHSYDVCVTLDSKEKEFAFVKPVQSVPIENLIDTDDSGIGNYSIIDSSPSEMNQEFLVETQCAAVGQAVTAQLHYSIAEEEKKGYFVGNIAKDLGLNIQDLTNRKFRISSVTAENLFNVNLENGNLYVSDRIDRESVCEMTPVCSLRLKAVVENPLNVFHVEVEIQDINDNLPSFSRKNMDFEILENTQTGTRFVLGNAQDPDIGINTLQTYKISENEYFNLNEKASTDGRKFPELVLEKPLDREKQSALEIILTAVDGGTPVKTGTAIIKISITDVNDNTPMFSKELYHVHLPENAPVNTLVICLNATDEDEGVNGHILYSFNHISKITQQTFTIDSQTGEIRTKGPLDFEITKAYEMIVEAQDGGGLFSHTKVVIQILDANDNAPEIILTSVSNSIPEDSLPGTVVALIDIQDKDSGENGNVYCQITDSMPFVLISSSSNYYTLVTTGTLDREQTHEYNITIKATDRGSPPLNTTKTIRLVILDVNDNPPLFDQASYVVYIPENNLPGSSIFQVQASDPDLDNNAKIIYSIVHKNASDTPVSSYISLNSIIGVLYAQRPFDYEQMREFTIQVMAKDNGSPPLNSTATVKICITDLNDNSPKILYPSHVVDDSAQFEIVPRTANKGELVAKVVAVDADSGHNAWLSYEFLQGSEPSFFTIGRHTGEIRTLHVFQEKETLRHKVIVLVKDHGNPPRSSTINLNLVIAESYQQDIQDIKTDFHNSNTSNLDIYLVVALAFILFLFTLTVMLIIISKCRRSTHAKTSGPLTTGLYCQSPARFPGNFNNATLTLPYPYDVCVAVDTTEEEFAFLKPVQNVPDENLVDTVDSGIGNNSVNDSYSSDLSTQFNALVTGMEMIVFACSLILSFLDAGFPDIFFPISLHKYL</sequence>
<dbReference type="InterPro" id="IPR050174">
    <property type="entry name" value="Protocadherin/Cadherin-CA"/>
</dbReference>
<protein>
    <recommendedName>
        <fullName evidence="14">Cadherin domain-containing protein</fullName>
    </recommendedName>
</protein>
<feature type="transmembrane region" description="Helical" evidence="13">
    <location>
        <begin position="1486"/>
        <end position="1508"/>
    </location>
</feature>
<evidence type="ECO:0000256" key="11">
    <source>
        <dbReference type="ARBA" id="ARBA00023180"/>
    </source>
</evidence>
<feature type="domain" description="Cadherin" evidence="14">
    <location>
        <begin position="931"/>
        <end position="1039"/>
    </location>
</feature>
<dbReference type="FunFam" id="2.60.40.60:FF:000129">
    <property type="entry name" value="protocadherin alpha-C2 isoform X1"/>
    <property type="match status" value="2"/>
</dbReference>
<comment type="function">
    <text evidence="1">Potential calcium-dependent cell-adhesion protein. May be involved in the establishment and maintenance of specific neuronal connections in the brain.</text>
</comment>
<feature type="domain" description="Cadherin" evidence="14">
    <location>
        <begin position="248"/>
        <end position="352"/>
    </location>
</feature>
<dbReference type="InterPro" id="IPR002126">
    <property type="entry name" value="Cadherin-like_dom"/>
</dbReference>
<dbReference type="InterPro" id="IPR020894">
    <property type="entry name" value="Cadherin_CS"/>
</dbReference>
<dbReference type="Pfam" id="PF00028">
    <property type="entry name" value="Cadherin"/>
    <property type="match status" value="10"/>
</dbReference>
<dbReference type="PROSITE" id="PS50268">
    <property type="entry name" value="CADHERIN_2"/>
    <property type="match status" value="12"/>
</dbReference>
<dbReference type="InterPro" id="IPR015919">
    <property type="entry name" value="Cadherin-like_sf"/>
</dbReference>
<dbReference type="PROSITE" id="PS51257">
    <property type="entry name" value="PROKAR_LIPOPROTEIN"/>
    <property type="match status" value="1"/>
</dbReference>
<dbReference type="SMART" id="SM00112">
    <property type="entry name" value="CA"/>
    <property type="match status" value="12"/>
</dbReference>
<gene>
    <name evidence="15" type="ORF">XELAEV_18017048mg</name>
</gene>
<dbReference type="Gene3D" id="2.60.40.60">
    <property type="entry name" value="Cadherins"/>
    <property type="match status" value="12"/>
</dbReference>
<keyword evidence="4 13" id="KW-0812">Transmembrane</keyword>
<dbReference type="PROSITE" id="PS00232">
    <property type="entry name" value="CADHERIN_1"/>
    <property type="match status" value="6"/>
</dbReference>
<proteinExistence type="predicted"/>
<feature type="domain" description="Cadherin" evidence="14">
    <location>
        <begin position="139"/>
        <end position="247"/>
    </location>
</feature>
<dbReference type="InterPro" id="IPR013164">
    <property type="entry name" value="Cadherin_N"/>
</dbReference>
<evidence type="ECO:0000256" key="3">
    <source>
        <dbReference type="ARBA" id="ARBA00022475"/>
    </source>
</evidence>
<evidence type="ECO:0000256" key="5">
    <source>
        <dbReference type="ARBA" id="ARBA00022729"/>
    </source>
</evidence>
<dbReference type="FunFam" id="2.60.40.60:FF:000006">
    <property type="entry name" value="Protocadherin alpha 2"/>
    <property type="match status" value="2"/>
</dbReference>
<feature type="domain" description="Cadherin" evidence="14">
    <location>
        <begin position="1040"/>
        <end position="1144"/>
    </location>
</feature>
<evidence type="ECO:0000256" key="8">
    <source>
        <dbReference type="ARBA" id="ARBA00022889"/>
    </source>
</evidence>
<dbReference type="SUPFAM" id="SSF49313">
    <property type="entry name" value="Cadherin-like"/>
    <property type="match status" value="12"/>
</dbReference>
<dbReference type="Pfam" id="PF16492">
    <property type="entry name" value="Cadherin_C_2"/>
    <property type="match status" value="2"/>
</dbReference>
<keyword evidence="11" id="KW-0325">Glycoprotein</keyword>
<keyword evidence="8" id="KW-0130">Cell adhesion</keyword>
<feature type="domain" description="Cadherin" evidence="14">
    <location>
        <begin position="1145"/>
        <end position="1249"/>
    </location>
</feature>
<dbReference type="FunFam" id="2.60.40.60:FF:000004">
    <property type="entry name" value="Protocadherin 1 gamma 2"/>
    <property type="match status" value="2"/>
</dbReference>
<dbReference type="FunFam" id="2.60.40.60:FF:000018">
    <property type="entry name" value="Protocadherin gamma c3"/>
    <property type="match status" value="2"/>
</dbReference>
<keyword evidence="10 13" id="KW-0472">Membrane</keyword>
<evidence type="ECO:0000313" key="16">
    <source>
        <dbReference type="Proteomes" id="UP000694892"/>
    </source>
</evidence>
<dbReference type="Proteomes" id="UP000694892">
    <property type="component" value="Chromosome 3L"/>
</dbReference>
<evidence type="ECO:0000256" key="2">
    <source>
        <dbReference type="ARBA" id="ARBA00004251"/>
    </source>
</evidence>
<accession>A0A974DAW5</accession>
<dbReference type="PRINTS" id="PR00205">
    <property type="entry name" value="CADHERIN"/>
</dbReference>
<dbReference type="InterPro" id="IPR032455">
    <property type="entry name" value="Cadherin_C"/>
</dbReference>
<evidence type="ECO:0000259" key="14">
    <source>
        <dbReference type="PROSITE" id="PS50268"/>
    </source>
</evidence>
<feature type="domain" description="Cadherin" evidence="14">
    <location>
        <begin position="824"/>
        <end position="930"/>
    </location>
</feature>
<dbReference type="GO" id="GO:0005509">
    <property type="term" value="F:calcium ion binding"/>
    <property type="evidence" value="ECO:0007669"/>
    <property type="project" value="UniProtKB-UniRule"/>
</dbReference>
<evidence type="ECO:0000256" key="13">
    <source>
        <dbReference type="SAM" id="Phobius"/>
    </source>
</evidence>
<keyword evidence="7 12" id="KW-0106">Calcium</keyword>
<feature type="domain" description="Cadherin" evidence="14">
    <location>
        <begin position="353"/>
        <end position="457"/>
    </location>
</feature>
<evidence type="ECO:0000256" key="6">
    <source>
        <dbReference type="ARBA" id="ARBA00022737"/>
    </source>
</evidence>
<dbReference type="FunFam" id="2.60.40.60:FF:000002">
    <property type="entry name" value="Protocadherin alpha 2"/>
    <property type="match status" value="2"/>
</dbReference>
<evidence type="ECO:0000313" key="15">
    <source>
        <dbReference type="EMBL" id="OCT88417.1"/>
    </source>
</evidence>
<keyword evidence="6" id="KW-0677">Repeat</keyword>
<evidence type="ECO:0000256" key="10">
    <source>
        <dbReference type="ARBA" id="ARBA00023136"/>
    </source>
</evidence>
<feature type="domain" description="Cadherin" evidence="14">
    <location>
        <begin position="1250"/>
        <end position="1359"/>
    </location>
</feature>
<dbReference type="PANTHER" id="PTHR24028:SF73">
    <property type="entry name" value="PROTOCADHERIN GAMMA-B3-RELATED"/>
    <property type="match status" value="1"/>
</dbReference>
<dbReference type="PANTHER" id="PTHR24028">
    <property type="entry name" value="CADHERIN-87A"/>
    <property type="match status" value="1"/>
</dbReference>
<feature type="domain" description="Cadherin" evidence="14">
    <location>
        <begin position="593"/>
        <end position="680"/>
    </location>
</feature>
<evidence type="ECO:0000256" key="1">
    <source>
        <dbReference type="ARBA" id="ARBA00003436"/>
    </source>
</evidence>
<reference evidence="16" key="1">
    <citation type="journal article" date="2016" name="Nature">
        <title>Genome evolution in the allotetraploid frog Xenopus laevis.</title>
        <authorList>
            <person name="Session A.M."/>
            <person name="Uno Y."/>
            <person name="Kwon T."/>
            <person name="Chapman J.A."/>
            <person name="Toyoda A."/>
            <person name="Takahashi S."/>
            <person name="Fukui A."/>
            <person name="Hikosaka A."/>
            <person name="Suzuki A."/>
            <person name="Kondo M."/>
            <person name="van Heeringen S.J."/>
            <person name="Quigley I."/>
            <person name="Heinz S."/>
            <person name="Ogino H."/>
            <person name="Ochi H."/>
            <person name="Hellsten U."/>
            <person name="Lyons J.B."/>
            <person name="Simakov O."/>
            <person name="Putnam N."/>
            <person name="Stites J."/>
            <person name="Kuroki Y."/>
            <person name="Tanaka T."/>
            <person name="Michiue T."/>
            <person name="Watanabe M."/>
            <person name="Bogdanovic O."/>
            <person name="Lister R."/>
            <person name="Georgiou G."/>
            <person name="Paranjpe S.S."/>
            <person name="van Kruijsbergen I."/>
            <person name="Shu S."/>
            <person name="Carlson J."/>
            <person name="Kinoshita T."/>
            <person name="Ohta Y."/>
            <person name="Mawaribuchi S."/>
            <person name="Jenkins J."/>
            <person name="Grimwood J."/>
            <person name="Schmutz J."/>
            <person name="Mitros T."/>
            <person name="Mozaffari S.V."/>
            <person name="Suzuki Y."/>
            <person name="Haramoto Y."/>
            <person name="Yamamoto T.S."/>
            <person name="Takagi C."/>
            <person name="Heald R."/>
            <person name="Miller K."/>
            <person name="Haudenschild C."/>
            <person name="Kitzman J."/>
            <person name="Nakayama T."/>
            <person name="Izutsu Y."/>
            <person name="Robert J."/>
            <person name="Fortriede J."/>
            <person name="Burns K."/>
            <person name="Lotay V."/>
            <person name="Karimi K."/>
            <person name="Yasuoka Y."/>
            <person name="Dichmann D.S."/>
            <person name="Flajnik M.F."/>
            <person name="Houston D.W."/>
            <person name="Shendure J."/>
            <person name="DuPasquier L."/>
            <person name="Vize P.D."/>
            <person name="Zorn A.M."/>
            <person name="Ito M."/>
            <person name="Marcotte E.M."/>
            <person name="Wallingford J.B."/>
            <person name="Ito Y."/>
            <person name="Asashima M."/>
            <person name="Ueno N."/>
            <person name="Matsuda Y."/>
            <person name="Veenstra G.J."/>
            <person name="Fujiyama A."/>
            <person name="Harland R.M."/>
            <person name="Taira M."/>
            <person name="Rokhsar D.S."/>
        </authorList>
    </citation>
    <scope>NUCLEOTIDE SEQUENCE [LARGE SCALE GENOMIC DNA]</scope>
    <source>
        <strain evidence="16">J</strain>
    </source>
</reference>
<organism evidence="15 16">
    <name type="scientific">Xenopus laevis</name>
    <name type="common">African clawed frog</name>
    <dbReference type="NCBI Taxonomy" id="8355"/>
    <lineage>
        <taxon>Eukaryota</taxon>
        <taxon>Metazoa</taxon>
        <taxon>Chordata</taxon>
        <taxon>Craniata</taxon>
        <taxon>Vertebrata</taxon>
        <taxon>Euteleostomi</taxon>
        <taxon>Amphibia</taxon>
        <taxon>Batrachia</taxon>
        <taxon>Anura</taxon>
        <taxon>Pipoidea</taxon>
        <taxon>Pipidae</taxon>
        <taxon>Xenopodinae</taxon>
        <taxon>Xenopus</taxon>
        <taxon>Xenopus</taxon>
    </lineage>
</organism>
<dbReference type="Pfam" id="PF08266">
    <property type="entry name" value="Cadherin_2"/>
    <property type="match status" value="2"/>
</dbReference>
<dbReference type="EMBL" id="CM004470">
    <property type="protein sequence ID" value="OCT88417.1"/>
    <property type="molecule type" value="Genomic_DNA"/>
</dbReference>
<dbReference type="GO" id="GO:0005886">
    <property type="term" value="C:plasma membrane"/>
    <property type="evidence" value="ECO:0007669"/>
    <property type="project" value="UniProtKB-SubCell"/>
</dbReference>
<evidence type="ECO:0000256" key="12">
    <source>
        <dbReference type="PROSITE-ProRule" id="PRU00043"/>
    </source>
</evidence>
<evidence type="ECO:0000256" key="7">
    <source>
        <dbReference type="ARBA" id="ARBA00022837"/>
    </source>
</evidence>
<keyword evidence="9 13" id="KW-1133">Transmembrane helix</keyword>
<feature type="domain" description="Cadherin" evidence="14">
    <location>
        <begin position="1375"/>
        <end position="1476"/>
    </location>
</feature>
<dbReference type="GO" id="GO:0007156">
    <property type="term" value="P:homophilic cell adhesion via plasma membrane adhesion molecules"/>
    <property type="evidence" value="ECO:0007669"/>
    <property type="project" value="InterPro"/>
</dbReference>